<gene>
    <name evidence="2" type="ORF">MGAL_10B007287</name>
</gene>
<dbReference type="Proteomes" id="UP000596742">
    <property type="component" value="Unassembled WGS sequence"/>
</dbReference>
<keyword evidence="3" id="KW-1185">Reference proteome</keyword>
<reference evidence="2" key="1">
    <citation type="submission" date="2018-11" db="EMBL/GenBank/DDBJ databases">
        <authorList>
            <person name="Alioto T."/>
            <person name="Alioto T."/>
        </authorList>
    </citation>
    <scope>NUCLEOTIDE SEQUENCE</scope>
</reference>
<feature type="region of interest" description="Disordered" evidence="1">
    <location>
        <begin position="1"/>
        <end position="40"/>
    </location>
</feature>
<name>A0A8B6H179_MYTGA</name>
<feature type="non-terminal residue" evidence="2">
    <location>
        <position position="155"/>
    </location>
</feature>
<comment type="caution">
    <text evidence="2">The sequence shown here is derived from an EMBL/GenBank/DDBJ whole genome shotgun (WGS) entry which is preliminary data.</text>
</comment>
<protein>
    <submittedName>
        <fullName evidence="2">Uncharacterized protein</fullName>
    </submittedName>
</protein>
<evidence type="ECO:0000256" key="1">
    <source>
        <dbReference type="SAM" id="MobiDB-lite"/>
    </source>
</evidence>
<proteinExistence type="predicted"/>
<organism evidence="2 3">
    <name type="scientific">Mytilus galloprovincialis</name>
    <name type="common">Mediterranean mussel</name>
    <dbReference type="NCBI Taxonomy" id="29158"/>
    <lineage>
        <taxon>Eukaryota</taxon>
        <taxon>Metazoa</taxon>
        <taxon>Spiralia</taxon>
        <taxon>Lophotrochozoa</taxon>
        <taxon>Mollusca</taxon>
        <taxon>Bivalvia</taxon>
        <taxon>Autobranchia</taxon>
        <taxon>Pteriomorphia</taxon>
        <taxon>Mytilida</taxon>
        <taxon>Mytiloidea</taxon>
        <taxon>Mytilidae</taxon>
        <taxon>Mytilinae</taxon>
        <taxon>Mytilus</taxon>
    </lineage>
</organism>
<evidence type="ECO:0000313" key="3">
    <source>
        <dbReference type="Proteomes" id="UP000596742"/>
    </source>
</evidence>
<accession>A0A8B6H179</accession>
<dbReference type="EMBL" id="UYJE01009310">
    <property type="protein sequence ID" value="VDI72220.1"/>
    <property type="molecule type" value="Genomic_DNA"/>
</dbReference>
<feature type="compositionally biased region" description="Basic and acidic residues" evidence="1">
    <location>
        <begin position="1"/>
        <end position="22"/>
    </location>
</feature>
<evidence type="ECO:0000313" key="2">
    <source>
        <dbReference type="EMBL" id="VDI72220.1"/>
    </source>
</evidence>
<sequence length="155" mass="17718">MDDRYSQEAERKQPVRNIEQERVTPLFAPKKENYQHDQGQQLQVLTKGSGNNGNELVSFETEEDIWKAASKMCERLQSLGRETIIMSINKQRETTRCEASDVGKNFLDTNPKCLQKFKDFCMSSDNEISPNQTDGPVMFINTAEGNWEDSNMSNG</sequence>
<dbReference type="AlphaFoldDB" id="A0A8B6H179"/>